<evidence type="ECO:0000313" key="2">
    <source>
        <dbReference type="Proteomes" id="UP001152795"/>
    </source>
</evidence>
<name>A0A7D9KYW8_PARCT</name>
<dbReference type="OrthoDB" id="1217891at2759"/>
<evidence type="ECO:0000313" key="1">
    <source>
        <dbReference type="EMBL" id="CAB4021778.1"/>
    </source>
</evidence>
<dbReference type="InterPro" id="IPR036691">
    <property type="entry name" value="Endo/exonu/phosph_ase_sf"/>
</dbReference>
<accession>A0A7D9KYW8</accession>
<dbReference type="PANTHER" id="PTHR47510:SF3">
    <property type="entry name" value="ENDO_EXONUCLEASE_PHOSPHATASE DOMAIN-CONTAINING PROTEIN"/>
    <property type="match status" value="1"/>
</dbReference>
<sequence>MYVKNSIPVKRLLEYEAVDRESLWLVLRPPRLPRQASLVLYAVIYHTIASNSQDDSDCLAYIQTNFDSFVNVHPGALVVITGNFNPNFNNVNEKLVKRQTGLKQLVKVNTQDSGVLDWCLVNKQNLFSAPTQLPKIASSDHHTISIVAKNNPPTGTANAKQNDPAFRRVLTQTIGPDDIPSRVLKDFAFELAQVLADIYNSSMKQGVFPEQSKASIAIQLPMCHPP</sequence>
<dbReference type="PANTHER" id="PTHR47510">
    <property type="entry name" value="REVERSE TRANSCRIPTASE DOMAIN-CONTAINING PROTEIN"/>
    <property type="match status" value="1"/>
</dbReference>
<organism evidence="1 2">
    <name type="scientific">Paramuricea clavata</name>
    <name type="common">Red gorgonian</name>
    <name type="synonym">Violescent sea-whip</name>
    <dbReference type="NCBI Taxonomy" id="317549"/>
    <lineage>
        <taxon>Eukaryota</taxon>
        <taxon>Metazoa</taxon>
        <taxon>Cnidaria</taxon>
        <taxon>Anthozoa</taxon>
        <taxon>Octocorallia</taxon>
        <taxon>Malacalcyonacea</taxon>
        <taxon>Plexauridae</taxon>
        <taxon>Paramuricea</taxon>
    </lineage>
</organism>
<dbReference type="Proteomes" id="UP001152795">
    <property type="component" value="Unassembled WGS sequence"/>
</dbReference>
<dbReference type="Gene3D" id="3.60.10.10">
    <property type="entry name" value="Endonuclease/exonuclease/phosphatase"/>
    <property type="match status" value="1"/>
</dbReference>
<dbReference type="AlphaFoldDB" id="A0A7D9KYW8"/>
<gene>
    <name evidence="1" type="ORF">PACLA_8A073146</name>
</gene>
<reference evidence="1" key="1">
    <citation type="submission" date="2020-04" db="EMBL/GenBank/DDBJ databases">
        <authorList>
            <person name="Alioto T."/>
            <person name="Alioto T."/>
            <person name="Gomez Garrido J."/>
        </authorList>
    </citation>
    <scope>NUCLEOTIDE SEQUENCE</scope>
    <source>
        <strain evidence="1">A484AB</strain>
    </source>
</reference>
<comment type="caution">
    <text evidence="1">The sequence shown here is derived from an EMBL/GenBank/DDBJ whole genome shotgun (WGS) entry which is preliminary data.</text>
</comment>
<dbReference type="EMBL" id="CACRXK020011615">
    <property type="protein sequence ID" value="CAB4021778.1"/>
    <property type="molecule type" value="Genomic_DNA"/>
</dbReference>
<protein>
    <submittedName>
        <fullName evidence="1">Uncharacterized protein</fullName>
    </submittedName>
</protein>
<proteinExistence type="predicted"/>
<keyword evidence="2" id="KW-1185">Reference proteome</keyword>